<dbReference type="Proteomes" id="UP000693970">
    <property type="component" value="Unassembled WGS sequence"/>
</dbReference>
<name>A0A9K3LRA5_9STRA</name>
<organism evidence="7 8">
    <name type="scientific">Nitzschia inconspicua</name>
    <dbReference type="NCBI Taxonomy" id="303405"/>
    <lineage>
        <taxon>Eukaryota</taxon>
        <taxon>Sar</taxon>
        <taxon>Stramenopiles</taxon>
        <taxon>Ochrophyta</taxon>
        <taxon>Bacillariophyta</taxon>
        <taxon>Bacillariophyceae</taxon>
        <taxon>Bacillariophycidae</taxon>
        <taxon>Bacillariales</taxon>
        <taxon>Bacillariaceae</taxon>
        <taxon>Nitzschia</taxon>
    </lineage>
</organism>
<evidence type="ECO:0000256" key="1">
    <source>
        <dbReference type="ARBA" id="ARBA00004370"/>
    </source>
</evidence>
<reference evidence="7" key="1">
    <citation type="journal article" date="2021" name="Sci. Rep.">
        <title>Diploid genomic architecture of Nitzschia inconspicua, an elite biomass production diatom.</title>
        <authorList>
            <person name="Oliver A."/>
            <person name="Podell S."/>
            <person name="Pinowska A."/>
            <person name="Traller J.C."/>
            <person name="Smith S.R."/>
            <person name="McClure R."/>
            <person name="Beliaev A."/>
            <person name="Bohutskyi P."/>
            <person name="Hill E.A."/>
            <person name="Rabines A."/>
            <person name="Zheng H."/>
            <person name="Allen L.Z."/>
            <person name="Kuo A."/>
            <person name="Grigoriev I.V."/>
            <person name="Allen A.E."/>
            <person name="Hazlebeck D."/>
            <person name="Allen E.E."/>
        </authorList>
    </citation>
    <scope>NUCLEOTIDE SEQUENCE</scope>
    <source>
        <strain evidence="7">Hildebrandi</strain>
    </source>
</reference>
<dbReference type="GO" id="GO:0016020">
    <property type="term" value="C:membrane"/>
    <property type="evidence" value="ECO:0007669"/>
    <property type="project" value="UniProtKB-SubCell"/>
</dbReference>
<comment type="subcellular location">
    <subcellularLocation>
        <location evidence="1">Membrane</location>
    </subcellularLocation>
</comment>
<feature type="transmembrane region" description="Helical" evidence="5">
    <location>
        <begin position="87"/>
        <end position="112"/>
    </location>
</feature>
<keyword evidence="4 5" id="KW-0472">Membrane</keyword>
<feature type="transmembrane region" description="Helical" evidence="5">
    <location>
        <begin position="118"/>
        <end position="134"/>
    </location>
</feature>
<evidence type="ECO:0000256" key="4">
    <source>
        <dbReference type="ARBA" id="ARBA00023136"/>
    </source>
</evidence>
<keyword evidence="3 5" id="KW-1133">Transmembrane helix</keyword>
<dbReference type="AlphaFoldDB" id="A0A9K3LRA5"/>
<evidence type="ECO:0000256" key="3">
    <source>
        <dbReference type="ARBA" id="ARBA00022989"/>
    </source>
</evidence>
<proteinExistence type="predicted"/>
<dbReference type="PANTHER" id="PTHR23241:SF102">
    <property type="entry name" value="LD23009P"/>
    <property type="match status" value="1"/>
</dbReference>
<feature type="transmembrane region" description="Helical" evidence="5">
    <location>
        <begin position="184"/>
        <end position="204"/>
    </location>
</feature>
<dbReference type="InterPro" id="IPR025423">
    <property type="entry name" value="TMEM205-like"/>
</dbReference>
<dbReference type="Pfam" id="PF13664">
    <property type="entry name" value="DUF4149"/>
    <property type="match status" value="1"/>
</dbReference>
<keyword evidence="2 5" id="KW-0812">Transmembrane</keyword>
<protein>
    <recommendedName>
        <fullName evidence="6">TMEM205-like domain-containing protein</fullName>
    </recommendedName>
</protein>
<evidence type="ECO:0000313" key="8">
    <source>
        <dbReference type="Proteomes" id="UP000693970"/>
    </source>
</evidence>
<dbReference type="InterPro" id="IPR053009">
    <property type="entry name" value="Xanthocillin_Biosynth-Assoc"/>
</dbReference>
<reference evidence="7" key="2">
    <citation type="submission" date="2021-04" db="EMBL/GenBank/DDBJ databases">
        <authorList>
            <person name="Podell S."/>
        </authorList>
    </citation>
    <scope>NUCLEOTIDE SEQUENCE</scope>
    <source>
        <strain evidence="7">Hildebrandi</strain>
    </source>
</reference>
<feature type="domain" description="TMEM205-like" evidence="6">
    <location>
        <begin position="51"/>
        <end position="146"/>
    </location>
</feature>
<dbReference type="PANTHER" id="PTHR23241">
    <property type="entry name" value="LATE EMBRYOGENESIS ABUNDANT PLANTS LEA-RELATED"/>
    <property type="match status" value="1"/>
</dbReference>
<keyword evidence="8" id="KW-1185">Reference proteome</keyword>
<evidence type="ECO:0000256" key="5">
    <source>
        <dbReference type="SAM" id="Phobius"/>
    </source>
</evidence>
<dbReference type="EMBL" id="JAGRRH010000009">
    <property type="protein sequence ID" value="KAG7365511.1"/>
    <property type="molecule type" value="Genomic_DNA"/>
</dbReference>
<accession>A0A9K3LRA5</accession>
<evidence type="ECO:0000256" key="2">
    <source>
        <dbReference type="ARBA" id="ARBA00022692"/>
    </source>
</evidence>
<evidence type="ECO:0000259" key="6">
    <source>
        <dbReference type="Pfam" id="PF13664"/>
    </source>
</evidence>
<evidence type="ECO:0000313" key="7">
    <source>
        <dbReference type="EMBL" id="KAG7365511.1"/>
    </source>
</evidence>
<feature type="transmembrane region" description="Helical" evidence="5">
    <location>
        <begin position="15"/>
        <end position="33"/>
    </location>
</feature>
<feature type="transmembrane region" description="Helical" evidence="5">
    <location>
        <begin position="53"/>
        <end position="75"/>
    </location>
</feature>
<sequence>MSDIPKTAPDMSKQFVRAAILIAILGVSVTFNSSNSNSNQYQHVLTLVHLLSFMSWFGCSIWVSFVGGIIMFQNLPRHTFGRLQSKLFPAYFLFSAIAIVLSIASATALSWSRNNGTMSLYLILATILINLVYLEPKTTQVMFERHVVERKLGTGQEVGIIKPKDPKIANDPELKKLSKTFGMLHGMSTLMNLAALGVGCYWANVLTLQMMSV</sequence>
<comment type="caution">
    <text evidence="7">The sequence shown here is derived from an EMBL/GenBank/DDBJ whole genome shotgun (WGS) entry which is preliminary data.</text>
</comment>
<gene>
    <name evidence="7" type="ORF">IV203_038715</name>
</gene>
<dbReference type="OrthoDB" id="1641132at2759"/>